<sequence length="533" mass="57315">MPDSGRISLAERLGFRRRVPVRFLATISDPVAGDTEAARALLRGEIRQGRERFVLRGADWALPGASDTFRSHVHGFAWLRDLGLALTMDHGADFVQPIVKGWLAANDMPDGEAWRPDRIGARLAFWAFYAPYILSSRDSGYRGGVLGHYARAATHAEKNMARAPQGLPRVIAAAGLVIAGLMLERGDRRLGKAEALLDGALSAFVMPHGLPASRRPSDLLAVMCWLHMLRTAYEARSLDWPEAQQAQDGLVRAGIRAARLGDGRLAALHGSPIMSAAHIDNILAWPGMAARGIGAGATSGLQRLESGRAIVLVDAGPPPDADVNAAAHAGALAFEMSDGEERIIANVGGSPADARLEQVVRTTAAHSTITVDDRNQSHIPETGALGTGVDQVEISRQESEEGQWLDMCHDGYRRRFGLMHHRRLFLAAGGTDLRGEDVLSGAGRKAKSAHPFALRFHLTPGTDVAPTADGKGAVLKTAKGRMWQFKLSGGTLVVDDSLWIGEDGGLNRSRQLAVTGESALGDTVLRWRFNKVR</sequence>
<protein>
    <submittedName>
        <fullName evidence="2">Heparinase II/III family protein</fullName>
    </submittedName>
</protein>
<gene>
    <name evidence="2" type="ORF">KCG44_00990</name>
</gene>
<evidence type="ECO:0000313" key="2">
    <source>
        <dbReference type="EMBL" id="MBV7255352.1"/>
    </source>
</evidence>
<evidence type="ECO:0000313" key="3">
    <source>
        <dbReference type="Proteomes" id="UP000722336"/>
    </source>
</evidence>
<name>A0ABS6SAE6_9SPHN</name>
<accession>A0ABS6SAE6</accession>
<evidence type="ECO:0000259" key="1">
    <source>
        <dbReference type="Pfam" id="PF07940"/>
    </source>
</evidence>
<organism evidence="2 3">
    <name type="scientific">Pacificimonas pallii</name>
    <dbReference type="NCBI Taxonomy" id="2827236"/>
    <lineage>
        <taxon>Bacteria</taxon>
        <taxon>Pseudomonadati</taxon>
        <taxon>Pseudomonadota</taxon>
        <taxon>Alphaproteobacteria</taxon>
        <taxon>Sphingomonadales</taxon>
        <taxon>Sphingosinicellaceae</taxon>
        <taxon>Pacificimonas</taxon>
    </lineage>
</organism>
<dbReference type="InterPro" id="IPR012480">
    <property type="entry name" value="Hepar_II_III_C"/>
</dbReference>
<reference evidence="2 3" key="1">
    <citation type="submission" date="2021-04" db="EMBL/GenBank/DDBJ databases">
        <authorList>
            <person name="Pira H."/>
            <person name="Risdian C."/>
            <person name="Wink J."/>
        </authorList>
    </citation>
    <scope>NUCLEOTIDE SEQUENCE [LARGE SCALE GENOMIC DNA]</scope>
    <source>
        <strain evidence="2 3">WHA3</strain>
    </source>
</reference>
<dbReference type="Pfam" id="PF07940">
    <property type="entry name" value="Hepar_II_III_C"/>
    <property type="match status" value="1"/>
</dbReference>
<feature type="domain" description="Heparinase II/III-like C-terminal" evidence="1">
    <location>
        <begin position="292"/>
        <end position="527"/>
    </location>
</feature>
<dbReference type="RefSeq" id="WP_218443648.1">
    <property type="nucleotide sequence ID" value="NZ_JAGSPA010000001.1"/>
</dbReference>
<keyword evidence="3" id="KW-1185">Reference proteome</keyword>
<dbReference type="EMBL" id="JAGSPA010000001">
    <property type="protein sequence ID" value="MBV7255352.1"/>
    <property type="molecule type" value="Genomic_DNA"/>
</dbReference>
<comment type="caution">
    <text evidence="2">The sequence shown here is derived from an EMBL/GenBank/DDBJ whole genome shotgun (WGS) entry which is preliminary data.</text>
</comment>
<proteinExistence type="predicted"/>
<dbReference type="Proteomes" id="UP000722336">
    <property type="component" value="Unassembled WGS sequence"/>
</dbReference>